<feature type="non-terminal residue" evidence="1">
    <location>
        <position position="64"/>
    </location>
</feature>
<dbReference type="GO" id="GO:0004354">
    <property type="term" value="F:glutamate dehydrogenase (NADP+) activity"/>
    <property type="evidence" value="ECO:0007669"/>
    <property type="project" value="UniProtKB-EC"/>
</dbReference>
<reference evidence="1 2" key="1">
    <citation type="submission" date="2023-04" db="EMBL/GenBank/DDBJ databases">
        <title>Genome of Basidiobolus ranarum AG-B5.</title>
        <authorList>
            <person name="Stajich J.E."/>
            <person name="Carter-House D."/>
            <person name="Gryganskyi A."/>
        </authorList>
    </citation>
    <scope>NUCLEOTIDE SEQUENCE [LARGE SCALE GENOMIC DNA]</scope>
    <source>
        <strain evidence="1 2">AG-B5</strain>
    </source>
</reference>
<evidence type="ECO:0000313" key="2">
    <source>
        <dbReference type="Proteomes" id="UP001479436"/>
    </source>
</evidence>
<sequence>MSIAILKSVPLCRNITSHAVRALPALRSMSTHANAACEESEPAFLGCVEQFFDKAASVSGVKPE</sequence>
<keyword evidence="1" id="KW-0560">Oxidoreductase</keyword>
<gene>
    <name evidence="1" type="primary">GDH3_11</name>
    <name evidence="1" type="ORF">K7432_018294</name>
</gene>
<protein>
    <submittedName>
        <fullName evidence="1">NADP-dependent glutamate dehydrogenase</fullName>
        <ecNumber evidence="1">1.4.1.4</ecNumber>
    </submittedName>
</protein>
<name>A0ABR2VKA7_9FUNG</name>
<accession>A0ABR2VKA7</accession>
<dbReference type="Proteomes" id="UP001479436">
    <property type="component" value="Unassembled WGS sequence"/>
</dbReference>
<dbReference type="EC" id="1.4.1.4" evidence="1"/>
<evidence type="ECO:0000313" key="1">
    <source>
        <dbReference type="EMBL" id="KAK9659911.1"/>
    </source>
</evidence>
<proteinExistence type="predicted"/>
<keyword evidence="2" id="KW-1185">Reference proteome</keyword>
<organism evidence="1 2">
    <name type="scientific">Basidiobolus ranarum</name>
    <dbReference type="NCBI Taxonomy" id="34480"/>
    <lineage>
        <taxon>Eukaryota</taxon>
        <taxon>Fungi</taxon>
        <taxon>Fungi incertae sedis</taxon>
        <taxon>Zoopagomycota</taxon>
        <taxon>Entomophthoromycotina</taxon>
        <taxon>Basidiobolomycetes</taxon>
        <taxon>Basidiobolales</taxon>
        <taxon>Basidiobolaceae</taxon>
        <taxon>Basidiobolus</taxon>
    </lineage>
</organism>
<dbReference type="EMBL" id="JASJQH010012453">
    <property type="protein sequence ID" value="KAK9659911.1"/>
    <property type="molecule type" value="Genomic_DNA"/>
</dbReference>
<comment type="caution">
    <text evidence="1">The sequence shown here is derived from an EMBL/GenBank/DDBJ whole genome shotgun (WGS) entry which is preliminary data.</text>
</comment>